<dbReference type="PANTHER" id="PTHR33737:SF19">
    <property type="entry name" value="BNAA10G12980D PROTEIN"/>
    <property type="match status" value="1"/>
</dbReference>
<sequence>MNRTDMILIKPKKYYPNQTKPIKGRDILSTVVSSIGRTISDLPTRIFAYNFRRDFLSILGSKEKLEMDKDLLDISGEDDEDNWLLKNTPKKTNSSRGKSYLKCSPLQIPRSSRIVPTRPPFSPIGRVTGTSNNREQPCASVDTDSVGKENAKVELPKLSVERQQMKKKKKNAGFNLRKSLAWDRAFSTEEGVLDSSELSKITGTACHLGGDRLAAIQEEYRESMSASKCNVSPGLQALEENLFNDLPVNSKNREKKLVSGIMPKYGSPSKSQSSSVSLLDLNIVELMRVISRFFPCVNIYILRRSLSKCRISAL</sequence>
<proteinExistence type="predicted"/>
<dbReference type="TAIR" id="AT5G60150"/>
<feature type="region of interest" description="Disordered" evidence="1">
    <location>
        <begin position="112"/>
        <end position="146"/>
    </location>
</feature>
<accession>Q9LST2</accession>
<dbReference type="GO" id="GO:0008017">
    <property type="term" value="F:microtubule binding"/>
    <property type="evidence" value="ECO:0007669"/>
    <property type="project" value="InterPro"/>
</dbReference>
<dbReference type="PANTHER" id="PTHR33737">
    <property type="entry name" value="OS05G0121800 PROTEIN"/>
    <property type="match status" value="1"/>
</dbReference>
<name>Q9LST2_ARATH</name>
<reference evidence="2" key="1">
    <citation type="submission" date="1999-04" db="EMBL/GenBank/DDBJ databases">
        <title>Structural analysis of Arabidopsis thaliana chromosome 5. XI.</title>
        <authorList>
            <person name="Kaneko T."/>
            <person name="Katoh T."/>
            <person name="Asamizu E."/>
            <person name="Sato S."/>
            <person name="Nakamura Y."/>
            <person name="Kotani H."/>
            <person name="Tabata S."/>
        </authorList>
    </citation>
    <scope>NUCLEOTIDE SEQUENCE</scope>
</reference>
<dbReference type="ExpressionAtlas" id="Q9LST2">
    <property type="expression patterns" value="baseline and differential"/>
</dbReference>
<reference key="2">
    <citation type="journal article" date="2000" name="Nature">
        <title>Sequence and analysis of chromosome 5 of the plant Arabidopsis thaliana.</title>
        <authorList>
            <consortium name="Kazusa DNA Research Institute"/>
            <consortium name="Cold Spring Harbor and Washington University in St Louis Sequencing Consortium"/>
            <consortium name="European Union Arabidopsis Genome Sequencing Consortium"/>
            <person name="Tabata S."/>
            <person name="Kaneko T."/>
            <person name="Nakamura Y."/>
            <person name="Kotani H."/>
            <person name="Kato T."/>
            <person name="Asamizu E."/>
            <person name="Miyajima N."/>
            <person name="Sasamoto S."/>
            <person name="Kimura T."/>
            <person name="Hosouchi T."/>
            <person name="Kawashima K."/>
            <person name="Kohara M."/>
            <person name="Matsumoto M."/>
            <person name="Matsuno A."/>
            <person name="Muraki A."/>
            <person name="Nakayama S."/>
            <person name="Nakazaki N."/>
            <person name="Naruo K."/>
            <person name="Okumura S."/>
            <person name="Shinpo S."/>
            <person name="Takeuchi C."/>
            <person name="Wada T."/>
            <person name="Watanabe A."/>
            <person name="Yamada M."/>
            <person name="Yasuda M."/>
            <person name="Sato S."/>
            <person name="de la Bastide M."/>
            <person name="Huang E."/>
            <person name="Spiegel L."/>
            <person name="Gnoj L."/>
            <person name="O'Shaughnessy A."/>
            <person name="Preston R."/>
            <person name="Habermann K."/>
            <person name="Murray J."/>
            <person name="Johnson D."/>
            <person name="Rohlfing T."/>
            <person name="Nelson J."/>
            <person name="Stoneking T."/>
            <person name="Pepin K."/>
            <person name="Spieth J."/>
            <person name="Sekhon M."/>
            <person name="Armstrong J."/>
            <person name="Becker M."/>
            <person name="Belter E."/>
            <person name="Cordum H."/>
            <person name="Cordes M."/>
            <person name="Courtney L."/>
            <person name="Courtney W."/>
            <person name="Dante M."/>
            <person name="Du H."/>
            <person name="Edwards J."/>
            <person name="Fryman J."/>
            <person name="Haakensen B."/>
            <person name="Lamar E."/>
            <person name="Latreille P."/>
            <person name="Leonard S."/>
            <person name="Meyer R."/>
            <person name="Mulvaney E."/>
            <person name="Ozersky P."/>
            <person name="Riley A."/>
            <person name="Strowmatt C."/>
            <person name="Wagner-McPherson C."/>
            <person name="Wollam A."/>
            <person name="Yoakum M."/>
            <person name="Bell M."/>
            <person name="Dedhia N."/>
            <person name="Parnell L."/>
            <person name="Shah R."/>
            <person name="Rodriguez M."/>
            <person name="See L.H."/>
            <person name="Vil D."/>
            <person name="Baker J."/>
            <person name="Kirchoff K."/>
            <person name="Toth K."/>
            <person name="King L."/>
            <person name="Bahret A."/>
            <person name="Miller B."/>
            <person name="Marra M."/>
            <person name="Martienssen R."/>
            <person name="McCombie W.R."/>
            <person name="Wilson R.K."/>
            <person name="Murphy G."/>
            <person name="Bancroft I."/>
            <person name="Volckaert G."/>
            <person name="Wambutt R."/>
            <person name="Dusterhoft A."/>
            <person name="Stiekema W."/>
            <person name="Pohl T."/>
            <person name="Entian K.D."/>
            <person name="Terryn N."/>
            <person name="Hartley N."/>
            <person name="Bent E."/>
            <person name="Johnson S."/>
            <person name="Langham S.A."/>
            <person name="McCullagh B."/>
            <person name="Robben J."/>
            <person name="Grymonprez B."/>
            <person name="Zimmermann W."/>
            <person name="Ramsperger U."/>
            <person name="Wedler H."/>
            <person name="Balke K."/>
            <person name="Wedler E."/>
            <person name="Peters S."/>
            <person name="van Staveren M."/>
            <person name="Dirkse W."/>
            <person name="Mooijman P."/>
            <person name="Lankhorst R.K."/>
            <person name="Weitzenegger T."/>
            <person name="Bothe G."/>
            <person name="Rose M."/>
            <person name="Hauf J."/>
            <person name="Berneiser S."/>
            <person name="Hempel S."/>
            <person name="Feldpausch M."/>
            <person name="Lamberth S."/>
            <person name="Villarroel R."/>
            <person name="Gielen J."/>
            <person name="Ardiles W."/>
            <person name="Bents O."/>
            <person name="Lemcke K."/>
            <person name="Kolesov G."/>
            <person name="Mayer K."/>
            <person name="Rudd S."/>
            <person name="Schoof H."/>
            <person name="Schueller C."/>
            <person name="Zaccaria P."/>
            <person name="Mewes H.W."/>
            <person name="Bevan M."/>
            <person name="Fransz P."/>
        </authorList>
    </citation>
    <scope>NUCLEOTIDE SEQUENCE [LARGE SCALE GENOMIC DNA]</scope>
    <source>
        <strain>cv. Columbia</strain>
    </source>
</reference>
<evidence type="ECO:0000313" key="2">
    <source>
        <dbReference type="EMBL" id="BAA97495.1"/>
    </source>
</evidence>
<protein>
    <submittedName>
        <fullName evidence="2">Emb|CAB67639.1</fullName>
    </submittedName>
</protein>
<dbReference type="InterPro" id="IPR045882">
    <property type="entry name" value="GPT1/2"/>
</dbReference>
<dbReference type="AlphaFoldDB" id="Q9LST2"/>
<organism evidence="2">
    <name type="scientific">Arabidopsis thaliana</name>
    <name type="common">Mouse-ear cress</name>
    <dbReference type="NCBI Taxonomy" id="3702"/>
    <lineage>
        <taxon>Eukaryota</taxon>
        <taxon>Viridiplantae</taxon>
        <taxon>Streptophyta</taxon>
        <taxon>Embryophyta</taxon>
        <taxon>Tracheophyta</taxon>
        <taxon>Spermatophyta</taxon>
        <taxon>Magnoliopsida</taxon>
        <taxon>eudicotyledons</taxon>
        <taxon>Gunneridae</taxon>
        <taxon>Pentapetalae</taxon>
        <taxon>rosids</taxon>
        <taxon>malvids</taxon>
        <taxon>Brassicales</taxon>
        <taxon>Brassicaceae</taxon>
        <taxon>Camelineae</taxon>
        <taxon>Arabidopsis</taxon>
    </lineage>
</organism>
<evidence type="ECO:0000256" key="1">
    <source>
        <dbReference type="SAM" id="MobiDB-lite"/>
    </source>
</evidence>
<dbReference type="EMBL" id="AB026632">
    <property type="protein sequence ID" value="BAA97495.1"/>
    <property type="molecule type" value="Genomic_DNA"/>
</dbReference>